<evidence type="ECO:0000256" key="2">
    <source>
        <dbReference type="SAM" id="Phobius"/>
    </source>
</evidence>
<feature type="region of interest" description="Disordered" evidence="1">
    <location>
        <begin position="1"/>
        <end position="29"/>
    </location>
</feature>
<proteinExistence type="predicted"/>
<protein>
    <submittedName>
        <fullName evidence="3">Uncharacterized protein</fullName>
    </submittedName>
</protein>
<evidence type="ECO:0000313" key="3">
    <source>
        <dbReference type="EMBL" id="SHJ72861.1"/>
    </source>
</evidence>
<evidence type="ECO:0000313" key="4">
    <source>
        <dbReference type="Proteomes" id="UP000184387"/>
    </source>
</evidence>
<name>A0A1M6LNT1_9PROT</name>
<gene>
    <name evidence="3" type="ORF">SAMN02745194_03208</name>
</gene>
<organism evidence="3 4">
    <name type="scientific">Muricoccus roseus</name>
    <dbReference type="NCBI Taxonomy" id="198092"/>
    <lineage>
        <taxon>Bacteria</taxon>
        <taxon>Pseudomonadati</taxon>
        <taxon>Pseudomonadota</taxon>
        <taxon>Alphaproteobacteria</taxon>
        <taxon>Acetobacterales</taxon>
        <taxon>Roseomonadaceae</taxon>
        <taxon>Muricoccus</taxon>
    </lineage>
</organism>
<keyword evidence="2" id="KW-0812">Transmembrane</keyword>
<keyword evidence="2" id="KW-1133">Transmembrane helix</keyword>
<keyword evidence="4" id="KW-1185">Reference proteome</keyword>
<sequence>MERDGPGPENGRIAYLTRDPMPHASEGMKRGLAHDADRYGLAVVMVPIFGLTAWGVYELLEWGQRLTGGGVPRGVIILSFMFLPAGAAVAIGLPLLKRLGHPFTPPPPPPPWAPPPPQD</sequence>
<reference evidence="3 4" key="1">
    <citation type="submission" date="2016-11" db="EMBL/GenBank/DDBJ databases">
        <authorList>
            <person name="Jaros S."/>
            <person name="Januszkiewicz K."/>
            <person name="Wedrychowicz H."/>
        </authorList>
    </citation>
    <scope>NUCLEOTIDE SEQUENCE [LARGE SCALE GENOMIC DNA]</scope>
    <source>
        <strain evidence="3 4">DSM 14916</strain>
    </source>
</reference>
<keyword evidence="2" id="KW-0472">Membrane</keyword>
<dbReference type="OrthoDB" id="4045at2"/>
<feature type="transmembrane region" description="Helical" evidence="2">
    <location>
        <begin position="39"/>
        <end position="57"/>
    </location>
</feature>
<dbReference type="Proteomes" id="UP000184387">
    <property type="component" value="Unassembled WGS sequence"/>
</dbReference>
<dbReference type="RefSeq" id="WP_073136503.1">
    <property type="nucleotide sequence ID" value="NZ_FQZF01000019.1"/>
</dbReference>
<feature type="transmembrane region" description="Helical" evidence="2">
    <location>
        <begin position="77"/>
        <end position="96"/>
    </location>
</feature>
<evidence type="ECO:0000256" key="1">
    <source>
        <dbReference type="SAM" id="MobiDB-lite"/>
    </source>
</evidence>
<accession>A0A1M6LNT1</accession>
<dbReference type="EMBL" id="FQZF01000019">
    <property type="protein sequence ID" value="SHJ72861.1"/>
    <property type="molecule type" value="Genomic_DNA"/>
</dbReference>
<dbReference type="AlphaFoldDB" id="A0A1M6LNT1"/>
<dbReference type="STRING" id="198092.SAMN02745194_03208"/>